<name>Q0BQ49_GRABC</name>
<organism evidence="1 2">
    <name type="scientific">Granulibacter bethesdensis (strain ATCC BAA-1260 / CGDNIH1)</name>
    <dbReference type="NCBI Taxonomy" id="391165"/>
    <lineage>
        <taxon>Bacteria</taxon>
        <taxon>Pseudomonadati</taxon>
        <taxon>Pseudomonadota</taxon>
        <taxon>Alphaproteobacteria</taxon>
        <taxon>Acetobacterales</taxon>
        <taxon>Acetobacteraceae</taxon>
        <taxon>Granulibacter</taxon>
    </lineage>
</organism>
<accession>Q0BQ49</accession>
<dbReference type="HOGENOM" id="CLU_3007893_0_0_5"/>
<evidence type="ECO:0000313" key="1">
    <source>
        <dbReference type="EMBL" id="ABI63053.1"/>
    </source>
</evidence>
<sequence length="57" mass="7053">MMALCRSRRNIKLFSRANFFRFCWLSILKLFSYKYKNFIYLNNILSGFFQIKLLLME</sequence>
<dbReference type="EMBL" id="CP000394">
    <property type="protein sequence ID" value="ABI63053.1"/>
    <property type="molecule type" value="Genomic_DNA"/>
</dbReference>
<dbReference type="STRING" id="391165.GbCGDNIH1_2155"/>
<reference evidence="1 2" key="1">
    <citation type="journal article" date="2007" name="J. Bacteriol.">
        <title>Genome sequence analysis of the emerging human pathogenic acetic acid bacterium Granulibacter bethesdensis.</title>
        <authorList>
            <person name="Greenberg D.E."/>
            <person name="Porcella S.F."/>
            <person name="Zelazny A.M."/>
            <person name="Virtaneva K."/>
            <person name="Sturdevant D.E."/>
            <person name="Kupko J.J.III."/>
            <person name="Barbian K.D."/>
            <person name="Babar A."/>
            <person name="Dorward D.W."/>
            <person name="Holland S.M."/>
        </authorList>
    </citation>
    <scope>NUCLEOTIDE SEQUENCE [LARGE SCALE GENOMIC DNA]</scope>
    <source>
        <strain evidence="2">ATCC BAA-1260 / CGDNIH1</strain>
    </source>
</reference>
<evidence type="ECO:0000313" key="2">
    <source>
        <dbReference type="Proteomes" id="UP000001963"/>
    </source>
</evidence>
<dbReference type="AlphaFoldDB" id="Q0BQ49"/>
<proteinExistence type="predicted"/>
<protein>
    <submittedName>
        <fullName evidence="1">Uncharacterized protein</fullName>
    </submittedName>
</protein>
<dbReference type="KEGG" id="gbe:GbCGDNIH1_2155"/>
<gene>
    <name evidence="1" type="ordered locus">GbCGDNIH1_2155</name>
</gene>
<keyword evidence="2" id="KW-1185">Reference proteome</keyword>
<dbReference type="Proteomes" id="UP000001963">
    <property type="component" value="Chromosome"/>
</dbReference>